<keyword evidence="1" id="KW-0175">Coiled coil</keyword>
<evidence type="ECO:0000313" key="3">
    <source>
        <dbReference type="EMBL" id="WVZ09633.1"/>
    </source>
</evidence>
<evidence type="ECO:0000256" key="1">
    <source>
        <dbReference type="SAM" id="Coils"/>
    </source>
</evidence>
<feature type="region of interest" description="Disordered" evidence="2">
    <location>
        <begin position="1"/>
        <end position="63"/>
    </location>
</feature>
<reference evidence="3 4" key="1">
    <citation type="journal article" date="2023" name="Life. Sci Alliance">
        <title>Evolutionary insights into 3D genome organization and epigenetic landscape of Vigna mungo.</title>
        <authorList>
            <person name="Junaid A."/>
            <person name="Singh B."/>
            <person name="Bhatia S."/>
        </authorList>
    </citation>
    <scope>NUCLEOTIDE SEQUENCE [LARGE SCALE GENOMIC DNA]</scope>
    <source>
        <strain evidence="3">Urdbean</strain>
    </source>
</reference>
<protein>
    <submittedName>
        <fullName evidence="3">Uncharacterized protein</fullName>
    </submittedName>
</protein>
<name>A0AAQ3RYC5_VIGMU</name>
<dbReference type="PANTHER" id="PTHR37371">
    <property type="entry name" value="OS08G0180400 PROTEIN"/>
    <property type="match status" value="1"/>
</dbReference>
<gene>
    <name evidence="3" type="ORF">V8G54_014163</name>
</gene>
<organism evidence="3 4">
    <name type="scientific">Vigna mungo</name>
    <name type="common">Black gram</name>
    <name type="synonym">Phaseolus mungo</name>
    <dbReference type="NCBI Taxonomy" id="3915"/>
    <lineage>
        <taxon>Eukaryota</taxon>
        <taxon>Viridiplantae</taxon>
        <taxon>Streptophyta</taxon>
        <taxon>Embryophyta</taxon>
        <taxon>Tracheophyta</taxon>
        <taxon>Spermatophyta</taxon>
        <taxon>Magnoliopsida</taxon>
        <taxon>eudicotyledons</taxon>
        <taxon>Gunneridae</taxon>
        <taxon>Pentapetalae</taxon>
        <taxon>rosids</taxon>
        <taxon>fabids</taxon>
        <taxon>Fabales</taxon>
        <taxon>Fabaceae</taxon>
        <taxon>Papilionoideae</taxon>
        <taxon>50 kb inversion clade</taxon>
        <taxon>NPAAA clade</taxon>
        <taxon>indigoferoid/millettioid clade</taxon>
        <taxon>Phaseoleae</taxon>
        <taxon>Vigna</taxon>
    </lineage>
</organism>
<keyword evidence="4" id="KW-1185">Reference proteome</keyword>
<evidence type="ECO:0000256" key="2">
    <source>
        <dbReference type="SAM" id="MobiDB-lite"/>
    </source>
</evidence>
<accession>A0AAQ3RYC5</accession>
<evidence type="ECO:0000313" key="4">
    <source>
        <dbReference type="Proteomes" id="UP001374535"/>
    </source>
</evidence>
<dbReference type="Proteomes" id="UP001374535">
    <property type="component" value="Chromosome 5"/>
</dbReference>
<dbReference type="EMBL" id="CP144696">
    <property type="protein sequence ID" value="WVZ09633.1"/>
    <property type="molecule type" value="Genomic_DNA"/>
</dbReference>
<dbReference type="AlphaFoldDB" id="A0AAQ3RYC5"/>
<feature type="coiled-coil region" evidence="1">
    <location>
        <begin position="101"/>
        <end position="135"/>
    </location>
</feature>
<sequence length="221" mass="25269">MKKTGKKTKPTVADLLKTPSPVASPEADSPAIFTRAASTSKRAKKVTLATSSSPPRSHRAPSNISDLRNFTSSGVDDLKRRIDYSHSEFLKDLEASNSRLHKRFKMQTQAYQQVMDEAEKEYKKVSERITESRDAMKASYEEFMLDAQASASRGMHSSTINSKKAFILIHHNNLRCCFHAKLLSLSFRSRLRRLLTLFENAMEFHEINHVTWWMLLQLPTH</sequence>
<proteinExistence type="predicted"/>
<dbReference type="PANTHER" id="PTHR37371:SF1">
    <property type="entry name" value="KINESIN-LIKE PROTEIN"/>
    <property type="match status" value="1"/>
</dbReference>